<organism evidence="3 5">
    <name type="scientific">Anaerotruncus colihominis</name>
    <dbReference type="NCBI Taxonomy" id="169435"/>
    <lineage>
        <taxon>Bacteria</taxon>
        <taxon>Bacillati</taxon>
        <taxon>Bacillota</taxon>
        <taxon>Clostridia</taxon>
        <taxon>Eubacteriales</taxon>
        <taxon>Oscillospiraceae</taxon>
        <taxon>Anaerotruncus</taxon>
    </lineage>
</organism>
<reference evidence="4 6" key="2">
    <citation type="submission" date="2018-08" db="EMBL/GenBank/DDBJ databases">
        <title>A genome reference for cultivated species of the human gut microbiota.</title>
        <authorList>
            <person name="Zou Y."/>
            <person name="Xue W."/>
            <person name="Luo G."/>
        </authorList>
    </citation>
    <scope>NUCLEOTIDE SEQUENCE [LARGE SCALE GENOMIC DNA]</scope>
    <source>
        <strain evidence="4 6">TF05-12AC</strain>
    </source>
</reference>
<dbReference type="EMBL" id="QVME01000005">
    <property type="protein sequence ID" value="RGE67290.1"/>
    <property type="molecule type" value="Genomic_DNA"/>
</dbReference>
<accession>A0A174TXM8</accession>
<evidence type="ECO:0000313" key="5">
    <source>
        <dbReference type="Proteomes" id="UP000095765"/>
    </source>
</evidence>
<dbReference type="PANTHER" id="PTHR31862">
    <property type="entry name" value="UPF0261 DOMAIN PROTEIN (AFU_ORTHOLOGUE AFUA_1G10120)"/>
    <property type="match status" value="1"/>
</dbReference>
<dbReference type="RefSeq" id="WP_024730780.1">
    <property type="nucleotide sequence ID" value="NZ_CABIWA010000008.1"/>
</dbReference>
<dbReference type="Gene3D" id="3.40.50.12020">
    <property type="entry name" value="Uncharacterised protein family UPF0261, NN domain"/>
    <property type="match status" value="1"/>
</dbReference>
<dbReference type="Proteomes" id="UP000260828">
    <property type="component" value="Unassembled WGS sequence"/>
</dbReference>
<evidence type="ECO:0000313" key="4">
    <source>
        <dbReference type="EMBL" id="RGE67290.1"/>
    </source>
</evidence>
<proteinExistence type="predicted"/>
<evidence type="ECO:0000259" key="2">
    <source>
        <dbReference type="Pfam" id="PF23189"/>
    </source>
</evidence>
<dbReference type="PANTHER" id="PTHR31862:SF1">
    <property type="entry name" value="UPF0261 DOMAIN PROTEIN (AFU_ORTHOLOGUE AFUA_1G10120)"/>
    <property type="match status" value="1"/>
</dbReference>
<dbReference type="Pfam" id="PF23189">
    <property type="entry name" value="UPF0261_C"/>
    <property type="match status" value="1"/>
</dbReference>
<dbReference type="OrthoDB" id="9776369at2"/>
<dbReference type="GeneID" id="72462697"/>
<dbReference type="InterPro" id="IPR056778">
    <property type="entry name" value="UPF0261_C"/>
</dbReference>
<dbReference type="Proteomes" id="UP000095765">
    <property type="component" value="Unassembled WGS sequence"/>
</dbReference>
<feature type="domain" description="UPF0261" evidence="2">
    <location>
        <begin position="184"/>
        <end position="402"/>
    </location>
</feature>
<sequence length="407" mass="44692">MQPVSKTIFLCCTMDTKSREGFYLKEQLESYGHKVHIIDMGLKKSNSSGVYLTQAQVAGPYYKQVVSCNVRSEASSYMVRGLKAVIRQLYADGQLDGIIAIGGSGGTTMASAAMHELPLGVPKVVVTTMASGNTLPYVQGEDLLLINPVVDIQNLNFLTEYILRQAAAILNGMLCCKPLERKDKKAIAITSFGVTTPCVDRCTELLQKEGYEVLLFHARGTSGGKIMEKMIREGHFCAVLDITTSELADEVAGGIYAVGPQRLRGAPEMGIPYVVVPGALEMVNLGSEETLQPAQKARTLYYHSPSSVKMRADSAEMKELGDIFMERLQNSRRGMTKVIIPARGFSSVDMPGKVFYDPAANQVFINEVKYKMPDNVPVMVQDAHVNDQAFADVLVRELLRMIPKTQF</sequence>
<evidence type="ECO:0000313" key="3">
    <source>
        <dbReference type="EMBL" id="CUQ14813.1"/>
    </source>
</evidence>
<reference evidence="3 5" key="1">
    <citation type="submission" date="2015-09" db="EMBL/GenBank/DDBJ databases">
        <authorList>
            <consortium name="Pathogen Informatics"/>
        </authorList>
    </citation>
    <scope>NUCLEOTIDE SEQUENCE [LARGE SCALE GENOMIC DNA]</scope>
    <source>
        <strain evidence="3 5">2789STDY5834939</strain>
    </source>
</reference>
<dbReference type="EMBL" id="CZBE01000030">
    <property type="protein sequence ID" value="CUQ14813.1"/>
    <property type="molecule type" value="Genomic_DNA"/>
</dbReference>
<evidence type="ECO:0000259" key="1">
    <source>
        <dbReference type="Pfam" id="PF06792"/>
    </source>
</evidence>
<name>A0A174TXM8_9FIRM</name>
<evidence type="ECO:0000313" key="6">
    <source>
        <dbReference type="Proteomes" id="UP000260828"/>
    </source>
</evidence>
<dbReference type="InterPro" id="IPR008322">
    <property type="entry name" value="UPF0261"/>
</dbReference>
<dbReference type="PIRSF" id="PIRSF033271">
    <property type="entry name" value="UCP033271"/>
    <property type="match status" value="1"/>
</dbReference>
<gene>
    <name evidence="4" type="ORF">DXC40_10820</name>
    <name evidence="3" type="ORF">ERS852551_03311</name>
</gene>
<dbReference type="AlphaFoldDB" id="A0A174TXM8"/>
<dbReference type="InterPro" id="IPR044122">
    <property type="entry name" value="UPF0261_N"/>
</dbReference>
<protein>
    <submittedName>
        <fullName evidence="4">UPF0261 family protein</fullName>
    </submittedName>
    <submittedName>
        <fullName evidence="3">Uncharacterized conserved protein</fullName>
    </submittedName>
</protein>
<feature type="domain" description="UPF0261" evidence="1">
    <location>
        <begin position="6"/>
        <end position="174"/>
    </location>
</feature>
<dbReference type="CDD" id="cd15488">
    <property type="entry name" value="Tm-1-like"/>
    <property type="match status" value="1"/>
</dbReference>
<dbReference type="InterPro" id="IPR051353">
    <property type="entry name" value="Tobamovirus_resist_UPF0261"/>
</dbReference>
<dbReference type="Gene3D" id="3.40.50.12030">
    <property type="entry name" value="Uncharacterised protein family UPF0261, NC domain"/>
    <property type="match status" value="1"/>
</dbReference>
<dbReference type="NCBIfam" id="NF002674">
    <property type="entry name" value="PRK02399.1-2"/>
    <property type="match status" value="1"/>
</dbReference>
<dbReference type="Pfam" id="PF06792">
    <property type="entry name" value="UPF0261"/>
    <property type="match status" value="1"/>
</dbReference>